<dbReference type="Proteomes" id="UP000306562">
    <property type="component" value="Chromosome"/>
</dbReference>
<dbReference type="EMBL" id="LR590482">
    <property type="protein sequence ID" value="VTR01743.1"/>
    <property type="molecule type" value="Genomic_DNA"/>
</dbReference>
<sequence length="167" mass="18393">MARLPLITLEAMPAALQEAVARGRQSRMLSAITPVQVWAHRPRAALAWLGLMEALHSESLLDERLRELVRLKIASITTCQACRLARKSDSVTEQDIVCMNSDSAHFTPAEQAALAYAELFAGDYLAIDDTHFAQLAIFFSPEQVVELGMFCALMLAGGRMTVVQQAY</sequence>
<evidence type="ECO:0000313" key="2">
    <source>
        <dbReference type="EMBL" id="VTR01743.1"/>
    </source>
</evidence>
<proteinExistence type="predicted"/>
<dbReference type="PANTHER" id="PTHR34846">
    <property type="entry name" value="4-CARBOXYMUCONOLACTONE DECARBOXYLASE FAMILY PROTEIN (AFU_ORTHOLOGUE AFUA_6G11590)"/>
    <property type="match status" value="1"/>
</dbReference>
<accession>A0AAX3I958</accession>
<protein>
    <submittedName>
        <fullName evidence="2">Protein DitP</fullName>
    </submittedName>
</protein>
<organism evidence="2 3">
    <name type="scientific">Pseudomonas synxantha</name>
    <dbReference type="NCBI Taxonomy" id="47883"/>
    <lineage>
        <taxon>Bacteria</taxon>
        <taxon>Pseudomonadati</taxon>
        <taxon>Pseudomonadota</taxon>
        <taxon>Gammaproteobacteria</taxon>
        <taxon>Pseudomonadales</taxon>
        <taxon>Pseudomonadaceae</taxon>
        <taxon>Pseudomonas</taxon>
    </lineage>
</organism>
<dbReference type="Pfam" id="PF02627">
    <property type="entry name" value="CMD"/>
    <property type="match status" value="1"/>
</dbReference>
<dbReference type="GO" id="GO:0051920">
    <property type="term" value="F:peroxiredoxin activity"/>
    <property type="evidence" value="ECO:0007669"/>
    <property type="project" value="InterPro"/>
</dbReference>
<dbReference type="Gene3D" id="1.20.1290.10">
    <property type="entry name" value="AhpD-like"/>
    <property type="match status" value="1"/>
</dbReference>
<evidence type="ECO:0000313" key="3">
    <source>
        <dbReference type="Proteomes" id="UP000306562"/>
    </source>
</evidence>
<dbReference type="SUPFAM" id="SSF69118">
    <property type="entry name" value="AhpD-like"/>
    <property type="match status" value="1"/>
</dbReference>
<name>A0AAX3I958_9PSED</name>
<gene>
    <name evidence="2" type="primary">ditP</name>
    <name evidence="2" type="ORF">NCTC10696_03635</name>
</gene>
<feature type="domain" description="Carboxymuconolactone decarboxylase-like" evidence="1">
    <location>
        <begin position="42"/>
        <end position="118"/>
    </location>
</feature>
<dbReference type="InterPro" id="IPR029032">
    <property type="entry name" value="AhpD-like"/>
</dbReference>
<dbReference type="AlphaFoldDB" id="A0AAX3I958"/>
<dbReference type="PANTHER" id="PTHR34846:SF10">
    <property type="entry name" value="CYTOPLASMIC PROTEIN"/>
    <property type="match status" value="1"/>
</dbReference>
<dbReference type="RefSeq" id="WP_172833423.1">
    <property type="nucleotide sequence ID" value="NZ_CBCSGQ010000010.1"/>
</dbReference>
<evidence type="ECO:0000259" key="1">
    <source>
        <dbReference type="Pfam" id="PF02627"/>
    </source>
</evidence>
<reference evidence="2 3" key="1">
    <citation type="submission" date="2019-05" db="EMBL/GenBank/DDBJ databases">
        <authorList>
            <consortium name="Pathogen Informatics"/>
        </authorList>
    </citation>
    <scope>NUCLEOTIDE SEQUENCE [LARGE SCALE GENOMIC DNA]</scope>
    <source>
        <strain evidence="2 3">NCTC10696</strain>
    </source>
</reference>
<dbReference type="InterPro" id="IPR003779">
    <property type="entry name" value="CMD-like"/>
</dbReference>